<feature type="domain" description="HMA" evidence="16">
    <location>
        <begin position="78"/>
        <end position="144"/>
    </location>
</feature>
<keyword evidence="13" id="KW-0406">Ion transport</keyword>
<dbReference type="Gene3D" id="3.30.70.100">
    <property type="match status" value="1"/>
</dbReference>
<dbReference type="NCBIfam" id="TIGR01494">
    <property type="entry name" value="ATPase_P-type"/>
    <property type="match status" value="1"/>
</dbReference>
<feature type="transmembrane region" description="Helical" evidence="15">
    <location>
        <begin position="162"/>
        <end position="181"/>
    </location>
</feature>
<evidence type="ECO:0000256" key="13">
    <source>
        <dbReference type="ARBA" id="ARBA00023065"/>
    </source>
</evidence>
<proteinExistence type="inferred from homology"/>
<dbReference type="SUPFAM" id="SSF81665">
    <property type="entry name" value="Calcium ATPase, transmembrane domain M"/>
    <property type="match status" value="1"/>
</dbReference>
<feature type="transmembrane region" description="Helical" evidence="15">
    <location>
        <begin position="201"/>
        <end position="219"/>
    </location>
</feature>
<keyword evidence="6 15" id="KW-0812">Transmembrane</keyword>
<comment type="subcellular location">
    <subcellularLocation>
        <location evidence="1">Cell membrane</location>
        <topology evidence="1">Multi-pass membrane protein</topology>
    </subcellularLocation>
</comment>
<name>A0ABX6TVG9_9BACT</name>
<dbReference type="InterPro" id="IPR023298">
    <property type="entry name" value="ATPase_P-typ_TM_dom_sf"/>
</dbReference>
<evidence type="ECO:0000256" key="14">
    <source>
        <dbReference type="ARBA" id="ARBA00023136"/>
    </source>
</evidence>
<dbReference type="InterPro" id="IPR036163">
    <property type="entry name" value="HMA_dom_sf"/>
</dbReference>
<feature type="transmembrane region" description="Helical" evidence="15">
    <location>
        <begin position="411"/>
        <end position="433"/>
    </location>
</feature>
<evidence type="ECO:0000313" key="17">
    <source>
        <dbReference type="EMBL" id="QOR03774.1"/>
    </source>
</evidence>
<organism evidence="17 18">
    <name type="scientific">Campylobacter cuniculorum</name>
    <dbReference type="NCBI Taxonomy" id="374106"/>
    <lineage>
        <taxon>Bacteria</taxon>
        <taxon>Pseudomonadati</taxon>
        <taxon>Campylobacterota</taxon>
        <taxon>Epsilonproteobacteria</taxon>
        <taxon>Campylobacterales</taxon>
        <taxon>Campylobacteraceae</taxon>
        <taxon>Campylobacter</taxon>
    </lineage>
</organism>
<evidence type="ECO:0000256" key="12">
    <source>
        <dbReference type="ARBA" id="ARBA00022989"/>
    </source>
</evidence>
<feature type="transmembrane region" description="Helical" evidence="15">
    <location>
        <begin position="445"/>
        <end position="469"/>
    </location>
</feature>
<dbReference type="PRINTS" id="PR00943">
    <property type="entry name" value="CUATPASE"/>
</dbReference>
<dbReference type="Pfam" id="PF00122">
    <property type="entry name" value="E1-E2_ATPase"/>
    <property type="match status" value="1"/>
</dbReference>
<evidence type="ECO:0000256" key="15">
    <source>
        <dbReference type="RuleBase" id="RU362081"/>
    </source>
</evidence>
<dbReference type="EMBL" id="CP063091">
    <property type="protein sequence ID" value="QOR03774.1"/>
    <property type="molecule type" value="Genomic_DNA"/>
</dbReference>
<evidence type="ECO:0000256" key="11">
    <source>
        <dbReference type="ARBA" id="ARBA00022967"/>
    </source>
</evidence>
<evidence type="ECO:0000256" key="3">
    <source>
        <dbReference type="ARBA" id="ARBA00022448"/>
    </source>
</evidence>
<evidence type="ECO:0000259" key="16">
    <source>
        <dbReference type="PROSITE" id="PS50846"/>
    </source>
</evidence>
<dbReference type="InterPro" id="IPR008250">
    <property type="entry name" value="ATPase_P-typ_transduc_dom_A_sf"/>
</dbReference>
<comment type="similarity">
    <text evidence="2 15">Belongs to the cation transport ATPase (P-type) (TC 3.A.3) family. Type IB subfamily.</text>
</comment>
<dbReference type="Gene3D" id="3.40.50.1000">
    <property type="entry name" value="HAD superfamily/HAD-like"/>
    <property type="match status" value="1"/>
</dbReference>
<dbReference type="InterPro" id="IPR027256">
    <property type="entry name" value="P-typ_ATPase_IB"/>
</dbReference>
<keyword evidence="18" id="KW-1185">Reference proteome</keyword>
<dbReference type="InterPro" id="IPR023299">
    <property type="entry name" value="ATPase_P-typ_cyto_dom_N"/>
</dbReference>
<dbReference type="NCBIfam" id="TIGR01511">
    <property type="entry name" value="ATPase-IB1_Cu"/>
    <property type="match status" value="1"/>
</dbReference>
<evidence type="ECO:0000313" key="18">
    <source>
        <dbReference type="Proteomes" id="UP000594874"/>
    </source>
</evidence>
<keyword evidence="4 15" id="KW-1003">Cell membrane</keyword>
<keyword evidence="8 15" id="KW-0547">Nucleotide-binding</keyword>
<dbReference type="SUPFAM" id="SSF81653">
    <property type="entry name" value="Calcium ATPase, transduction domain A"/>
    <property type="match status" value="1"/>
</dbReference>
<evidence type="ECO:0000256" key="6">
    <source>
        <dbReference type="ARBA" id="ARBA00022692"/>
    </source>
</evidence>
<dbReference type="InterPro" id="IPR036412">
    <property type="entry name" value="HAD-like_sf"/>
</dbReference>
<dbReference type="InterPro" id="IPR059000">
    <property type="entry name" value="ATPase_P-type_domA"/>
</dbReference>
<evidence type="ECO:0000256" key="1">
    <source>
        <dbReference type="ARBA" id="ARBA00004651"/>
    </source>
</evidence>
<dbReference type="SUPFAM" id="SSF55008">
    <property type="entry name" value="HMA, heavy metal-associated domain"/>
    <property type="match status" value="1"/>
</dbReference>
<evidence type="ECO:0000256" key="2">
    <source>
        <dbReference type="ARBA" id="ARBA00006024"/>
    </source>
</evidence>
<dbReference type="InterPro" id="IPR021993">
    <property type="entry name" value="ATPase-cat-bd"/>
</dbReference>
<protein>
    <submittedName>
        <fullName evidence="17">Heavy metal translocating P-type ATPase metal-binding domain-containing protein</fullName>
    </submittedName>
</protein>
<keyword evidence="12 15" id="KW-1133">Transmembrane helix</keyword>
<sequence>MIMRCTHCRLNFKKEQMIEEKGNFFCCKGCQSVYRILNENDLSEFYEKLGNVSLNPVNLNQESRNYDEFIHKNKEGLSEIYLMIHGIECAACIWLNEKILIKQKGILELDINHLTHKARIVFDENSITLKQILTLIQSIGYKASAYDPTKAQKKADMTKREFYSKLVVAIACVMNIMWVAVAKYAGFFSGMQSDIKDILNFAEFILCSPVLFYTGSSFYKSAFLAAKHKSLNMDTLVISGATLAFLYSIWAMFSRLGEVYFDSVAMIICFVFIGKYLEVFSKKRALDTIDGLNDFLQNEILVYDGEKFSPKEVQKVAVGDLILLKSGDKILIDGICEKGEASVDTSSLNGENEPKLIQKGDELNSACIVLDGSVEYLATKLYTDSKLSQIIKLLEFAHSKKAKLESLVSQISAYFSRTILSLALLCFCFWFFFKHASVESSLINAISVLIIACPCALALATPVSNLIALSRALKQSILFKSSSVIEDLSKCDIAVFDKTGVLTQSKLNIKEFYLNPHLNINELYNFVKLSNHPLSKNVALFLEQKGAKDENLDFKELSNIQARGLKAYLNGILFLGGSSQFLEEHHIQSKEFENSHFIFAKGGEILAFFEFQSVLRKGAKELVAYLKEKKIRTMILSGDNNSAVQKIAHELGINEFKASCLPEDKMQMIENLSQKHKVLFVGDGVNDALALNYAAVSITLKEGSDLAIESSDILLLKNDLDSLQKALSLSKNTYKIIKQNLALSITYNALTIPLAFLGLINPLIAALSMSLSSIMVILNALRIKE</sequence>
<dbReference type="Pfam" id="PF00702">
    <property type="entry name" value="Hydrolase"/>
    <property type="match status" value="1"/>
</dbReference>
<evidence type="ECO:0000256" key="10">
    <source>
        <dbReference type="ARBA" id="ARBA00022842"/>
    </source>
</evidence>
<dbReference type="NCBIfam" id="TIGR01525">
    <property type="entry name" value="ATPase-IB_hvy"/>
    <property type="match status" value="1"/>
</dbReference>
<keyword evidence="3" id="KW-0813">Transport</keyword>
<dbReference type="PANTHER" id="PTHR43520">
    <property type="entry name" value="ATP7, ISOFORM B"/>
    <property type="match status" value="1"/>
</dbReference>
<dbReference type="Pfam" id="PF12156">
    <property type="entry name" value="ATPase-cat_bd"/>
    <property type="match status" value="1"/>
</dbReference>
<dbReference type="SUPFAM" id="SSF56784">
    <property type="entry name" value="HAD-like"/>
    <property type="match status" value="1"/>
</dbReference>
<keyword evidence="10" id="KW-0460">Magnesium</keyword>
<dbReference type="Gene3D" id="2.70.150.10">
    <property type="entry name" value="Calcium-transporting ATPase, cytoplasmic transduction domain A"/>
    <property type="match status" value="1"/>
</dbReference>
<dbReference type="InterPro" id="IPR006121">
    <property type="entry name" value="HMA_dom"/>
</dbReference>
<dbReference type="CDD" id="cd02079">
    <property type="entry name" value="P-type_ATPase_HM"/>
    <property type="match status" value="1"/>
</dbReference>
<accession>A0ABX6TVG9</accession>
<evidence type="ECO:0000256" key="7">
    <source>
        <dbReference type="ARBA" id="ARBA00022723"/>
    </source>
</evidence>
<feature type="transmembrane region" description="Helical" evidence="15">
    <location>
        <begin position="231"/>
        <end position="253"/>
    </location>
</feature>
<keyword evidence="5" id="KW-0597">Phosphoprotein</keyword>
<dbReference type="Proteomes" id="UP000594874">
    <property type="component" value="Chromosome"/>
</dbReference>
<dbReference type="InterPro" id="IPR023214">
    <property type="entry name" value="HAD_sf"/>
</dbReference>
<evidence type="ECO:0000256" key="5">
    <source>
        <dbReference type="ARBA" id="ARBA00022553"/>
    </source>
</evidence>
<evidence type="ECO:0000256" key="4">
    <source>
        <dbReference type="ARBA" id="ARBA00022475"/>
    </source>
</evidence>
<keyword evidence="7 15" id="KW-0479">Metal-binding</keyword>
<dbReference type="Gene3D" id="3.40.1110.10">
    <property type="entry name" value="Calcium-transporting ATPase, cytoplasmic domain N"/>
    <property type="match status" value="1"/>
</dbReference>
<dbReference type="PROSITE" id="PS50846">
    <property type="entry name" value="HMA_2"/>
    <property type="match status" value="1"/>
</dbReference>
<dbReference type="InterPro" id="IPR001757">
    <property type="entry name" value="P_typ_ATPase"/>
</dbReference>
<evidence type="ECO:0000256" key="9">
    <source>
        <dbReference type="ARBA" id="ARBA00022840"/>
    </source>
</evidence>
<reference evidence="17 18" key="1">
    <citation type="submission" date="2020-10" db="EMBL/GenBank/DDBJ databases">
        <title>Campylobacter and Helicobacter PacBio genomes.</title>
        <authorList>
            <person name="Lane C."/>
        </authorList>
    </citation>
    <scope>NUCLEOTIDE SEQUENCE [LARGE SCALE GENOMIC DNA]</scope>
    <source>
        <strain evidence="17 18">2010D-8469</strain>
    </source>
</reference>
<gene>
    <name evidence="17" type="ORF">A0071_06200</name>
</gene>
<keyword evidence="11" id="KW-1278">Translocase</keyword>
<feature type="transmembrane region" description="Helical" evidence="15">
    <location>
        <begin position="259"/>
        <end position="277"/>
    </location>
</feature>
<dbReference type="PANTHER" id="PTHR43520:SF5">
    <property type="entry name" value="CATION-TRANSPORTING P-TYPE ATPASE-RELATED"/>
    <property type="match status" value="1"/>
</dbReference>
<keyword evidence="9 15" id="KW-0067">ATP-binding</keyword>
<evidence type="ECO:0000256" key="8">
    <source>
        <dbReference type="ARBA" id="ARBA00022741"/>
    </source>
</evidence>
<dbReference type="PRINTS" id="PR00119">
    <property type="entry name" value="CATATPASE"/>
</dbReference>
<dbReference type="PRINTS" id="PR00942">
    <property type="entry name" value="CUATPASEI"/>
</dbReference>
<feature type="transmembrane region" description="Helical" evidence="15">
    <location>
        <begin position="740"/>
        <end position="757"/>
    </location>
</feature>
<dbReference type="RefSeq" id="WP_088245184.1">
    <property type="nucleotide sequence ID" value="NZ_CP063091.1"/>
</dbReference>
<dbReference type="Pfam" id="PF00403">
    <property type="entry name" value="HMA"/>
    <property type="match status" value="1"/>
</dbReference>
<feature type="transmembrane region" description="Helical" evidence="15">
    <location>
        <begin position="763"/>
        <end position="781"/>
    </location>
</feature>
<keyword evidence="14 15" id="KW-0472">Membrane</keyword>